<dbReference type="AlphaFoldDB" id="A0A8J7HI05"/>
<dbReference type="Proteomes" id="UP000599391">
    <property type="component" value="Unassembled WGS sequence"/>
</dbReference>
<organism evidence="1 2">
    <name type="scientific">Atlanticothrix silvestris CENA357</name>
    <dbReference type="NCBI Taxonomy" id="1725252"/>
    <lineage>
        <taxon>Bacteria</taxon>
        <taxon>Bacillati</taxon>
        <taxon>Cyanobacteriota</taxon>
        <taxon>Cyanophyceae</taxon>
        <taxon>Nostocales</taxon>
        <taxon>Nodulariaceae</taxon>
        <taxon>Atlanticothrix</taxon>
        <taxon>Atlanticothrix silvestris</taxon>
    </lineage>
</organism>
<keyword evidence="2" id="KW-1185">Reference proteome</keyword>
<proteinExistence type="predicted"/>
<accession>A0A8J7HI05</accession>
<dbReference type="RefSeq" id="WP_214441635.1">
    <property type="nucleotide sequence ID" value="NZ_JAECZB010000094.1"/>
</dbReference>
<dbReference type="EMBL" id="JAECZB010000094">
    <property type="protein sequence ID" value="MBH8555419.1"/>
    <property type="molecule type" value="Genomic_DNA"/>
</dbReference>
<protein>
    <submittedName>
        <fullName evidence="1">Uncharacterized protein</fullName>
    </submittedName>
</protein>
<comment type="caution">
    <text evidence="1">The sequence shown here is derived from an EMBL/GenBank/DDBJ whole genome shotgun (WGS) entry which is preliminary data.</text>
</comment>
<name>A0A8J7HI05_9CYAN</name>
<gene>
    <name evidence="1" type="ORF">I8751_24355</name>
</gene>
<evidence type="ECO:0000313" key="1">
    <source>
        <dbReference type="EMBL" id="MBH8555419.1"/>
    </source>
</evidence>
<reference evidence="1 2" key="1">
    <citation type="journal article" date="2021" name="Int. J. Syst. Evol. Microbiol.">
        <title>Amazonocrinis nigriterrae gen. nov., sp. nov., Atlanticothrix silvestris gen. nov., sp. nov. and Dendronalium phyllosphericum gen. nov., sp. nov., nostocacean cyanobacteria from Brazilian environments.</title>
        <authorList>
            <person name="Alvarenga D.O."/>
            <person name="Andreote A.P.D."/>
            <person name="Branco L.H.Z."/>
            <person name="Delbaje E."/>
            <person name="Cruz R.B."/>
            <person name="Varani A.M."/>
            <person name="Fiore M.F."/>
        </authorList>
    </citation>
    <scope>NUCLEOTIDE SEQUENCE [LARGE SCALE GENOMIC DNA]</scope>
    <source>
        <strain evidence="1 2">CENA357</strain>
    </source>
</reference>
<evidence type="ECO:0000313" key="2">
    <source>
        <dbReference type="Proteomes" id="UP000599391"/>
    </source>
</evidence>
<sequence length="68" mass="7804">MQLGWTQRQKPFVLPCEFPDKHNRLNIETFSQWNDPITHNLFVVVKQIGQTEQEADVAGAALLLIDRG</sequence>